<evidence type="ECO:0000313" key="4">
    <source>
        <dbReference type="Proteomes" id="UP001342314"/>
    </source>
</evidence>
<evidence type="ECO:0000313" key="3">
    <source>
        <dbReference type="EMBL" id="GJN92582.1"/>
    </source>
</evidence>
<feature type="transmembrane region" description="Helical" evidence="2">
    <location>
        <begin position="12"/>
        <end position="29"/>
    </location>
</feature>
<dbReference type="AlphaFoldDB" id="A0AAV5GSU5"/>
<feature type="region of interest" description="Disordered" evidence="1">
    <location>
        <begin position="153"/>
        <end position="185"/>
    </location>
</feature>
<keyword evidence="2" id="KW-1133">Transmembrane helix</keyword>
<gene>
    <name evidence="3" type="ORF">Rhopal_005613-T1</name>
</gene>
<keyword evidence="2" id="KW-0472">Membrane</keyword>
<accession>A0AAV5GSU5</accession>
<keyword evidence="2" id="KW-0812">Transmembrane</keyword>
<feature type="compositionally biased region" description="Basic and acidic residues" evidence="1">
    <location>
        <begin position="176"/>
        <end position="185"/>
    </location>
</feature>
<comment type="caution">
    <text evidence="3">The sequence shown here is derived from an EMBL/GenBank/DDBJ whole genome shotgun (WGS) entry which is preliminary data.</text>
</comment>
<feature type="compositionally biased region" description="Low complexity" evidence="1">
    <location>
        <begin position="111"/>
        <end position="123"/>
    </location>
</feature>
<dbReference type="Proteomes" id="UP001342314">
    <property type="component" value="Unassembled WGS sequence"/>
</dbReference>
<evidence type="ECO:0000256" key="1">
    <source>
        <dbReference type="SAM" id="MobiDB-lite"/>
    </source>
</evidence>
<feature type="region of interest" description="Disordered" evidence="1">
    <location>
        <begin position="108"/>
        <end position="129"/>
    </location>
</feature>
<name>A0AAV5GSU5_9BASI</name>
<reference evidence="3 4" key="1">
    <citation type="submission" date="2021-12" db="EMBL/GenBank/DDBJ databases">
        <title>High titer production of polyol ester of fatty acids by Rhodotorula paludigena BS15 towards product separation-free biomass refinery.</title>
        <authorList>
            <person name="Mano J."/>
            <person name="Ono H."/>
            <person name="Tanaka T."/>
            <person name="Naito K."/>
            <person name="Sushida H."/>
            <person name="Ike M."/>
            <person name="Tokuyasu K."/>
            <person name="Kitaoka M."/>
        </authorList>
    </citation>
    <scope>NUCLEOTIDE SEQUENCE [LARGE SCALE GENOMIC DNA]</scope>
    <source>
        <strain evidence="3 4">BS15</strain>
    </source>
</reference>
<evidence type="ECO:0000256" key="2">
    <source>
        <dbReference type="SAM" id="Phobius"/>
    </source>
</evidence>
<organism evidence="3 4">
    <name type="scientific">Rhodotorula paludigena</name>
    <dbReference type="NCBI Taxonomy" id="86838"/>
    <lineage>
        <taxon>Eukaryota</taxon>
        <taxon>Fungi</taxon>
        <taxon>Dikarya</taxon>
        <taxon>Basidiomycota</taxon>
        <taxon>Pucciniomycotina</taxon>
        <taxon>Microbotryomycetes</taxon>
        <taxon>Sporidiobolales</taxon>
        <taxon>Sporidiobolaceae</taxon>
        <taxon>Rhodotorula</taxon>
    </lineage>
</organism>
<protein>
    <submittedName>
        <fullName evidence="3">Uncharacterized protein</fullName>
    </submittedName>
</protein>
<dbReference type="EMBL" id="BQKY01000011">
    <property type="protein sequence ID" value="GJN92582.1"/>
    <property type="molecule type" value="Genomic_DNA"/>
</dbReference>
<proteinExistence type="predicted"/>
<keyword evidence="4" id="KW-1185">Reference proteome</keyword>
<sequence length="185" mass="19698">MRLVLISAIRSAAYTAIVAIIAAITAQVFELDDPMTYLICCSSHDLLCGVMNQADPSARVDAFWEPLPSIYALSLFTTLSIADNVVARLSDPMLRRVGDANMHSGSAPQFVASKSSSGASHVSPTGGRRIELGTASWNEADDLERGQAIGVFGEKDEQSASPVGAQRVTPPGIFVKVEKTEQEDS</sequence>